<dbReference type="Proteomes" id="UP000799118">
    <property type="component" value="Unassembled WGS sequence"/>
</dbReference>
<sequence length="254" mass="28151">MSYVRFEVRGSGGLANISVGRLDFLGVLANKEGFYKYTEEQQKQILLHTRTNGIGLLHLKDKVKISVPRIYTAICKDILHSCAPNAVFTSSFSVRDIPSASHLILSAAKHTRTLVLYGINSCLCSNPIRRAKLKDLIKPSSKPSKPSEPPGAWVQPTFTCLQKLKENLQAAREHSQTLVSIHVFLLDVQKVLYDAKKLKAVKDEGRSVAENLGQITGEIAEASLALGQSQLHALIEETRSDLQKHKVSCENFEF</sequence>
<organism evidence="1 2">
    <name type="scientific">Gymnopus androsaceus JB14</name>
    <dbReference type="NCBI Taxonomy" id="1447944"/>
    <lineage>
        <taxon>Eukaryota</taxon>
        <taxon>Fungi</taxon>
        <taxon>Dikarya</taxon>
        <taxon>Basidiomycota</taxon>
        <taxon>Agaricomycotina</taxon>
        <taxon>Agaricomycetes</taxon>
        <taxon>Agaricomycetidae</taxon>
        <taxon>Agaricales</taxon>
        <taxon>Marasmiineae</taxon>
        <taxon>Omphalotaceae</taxon>
        <taxon>Gymnopus</taxon>
    </lineage>
</organism>
<evidence type="ECO:0000313" key="2">
    <source>
        <dbReference type="Proteomes" id="UP000799118"/>
    </source>
</evidence>
<proteinExistence type="predicted"/>
<dbReference type="EMBL" id="ML769446">
    <property type="protein sequence ID" value="KAE9401423.1"/>
    <property type="molecule type" value="Genomic_DNA"/>
</dbReference>
<dbReference type="AlphaFoldDB" id="A0A6A4HU04"/>
<keyword evidence="2" id="KW-1185">Reference proteome</keyword>
<gene>
    <name evidence="1" type="ORF">BT96DRAFT_937962</name>
</gene>
<protein>
    <submittedName>
        <fullName evidence="1">Uncharacterized protein</fullName>
    </submittedName>
</protein>
<accession>A0A6A4HU04</accession>
<reference evidence="1" key="1">
    <citation type="journal article" date="2019" name="Environ. Microbiol.">
        <title>Fungal ecological strategies reflected in gene transcription - a case study of two litter decomposers.</title>
        <authorList>
            <person name="Barbi F."/>
            <person name="Kohler A."/>
            <person name="Barry K."/>
            <person name="Baskaran P."/>
            <person name="Daum C."/>
            <person name="Fauchery L."/>
            <person name="Ihrmark K."/>
            <person name="Kuo A."/>
            <person name="LaButti K."/>
            <person name="Lipzen A."/>
            <person name="Morin E."/>
            <person name="Grigoriev I.V."/>
            <person name="Henrissat B."/>
            <person name="Lindahl B."/>
            <person name="Martin F."/>
        </authorList>
    </citation>
    <scope>NUCLEOTIDE SEQUENCE</scope>
    <source>
        <strain evidence="1">JB14</strain>
    </source>
</reference>
<name>A0A6A4HU04_9AGAR</name>
<evidence type="ECO:0000313" key="1">
    <source>
        <dbReference type="EMBL" id="KAE9401423.1"/>
    </source>
</evidence>